<organism evidence="1">
    <name type="scientific">uncultured delta proteobacterium</name>
    <dbReference type="NCBI Taxonomy" id="34034"/>
    <lineage>
        <taxon>Bacteria</taxon>
        <taxon>Deltaproteobacteria</taxon>
        <taxon>environmental samples</taxon>
    </lineage>
</organism>
<evidence type="ECO:0000313" key="1">
    <source>
        <dbReference type="EMBL" id="SBV98176.1"/>
    </source>
</evidence>
<reference evidence="1" key="1">
    <citation type="submission" date="2016-04" db="EMBL/GenBank/DDBJ databases">
        <authorList>
            <person name="Evans L.H."/>
            <person name="Alamgir A."/>
            <person name="Owens N."/>
            <person name="Weber N.D."/>
            <person name="Virtaneva K."/>
            <person name="Barbian K."/>
            <person name="Babar A."/>
            <person name="Rosenke K."/>
        </authorList>
    </citation>
    <scope>NUCLEOTIDE SEQUENCE</scope>
    <source>
        <strain evidence="1">86</strain>
    </source>
</reference>
<dbReference type="InterPro" id="IPR012349">
    <property type="entry name" value="Split_barrel_FMN-bd"/>
</dbReference>
<dbReference type="InterPro" id="IPR024747">
    <property type="entry name" value="Pyridox_Oxase-rel"/>
</dbReference>
<protein>
    <submittedName>
        <fullName evidence="1">Pyridoxamine 5'-phosphate oxidase-related FMN-binding</fullName>
    </submittedName>
</protein>
<dbReference type="AlphaFoldDB" id="A0A212JFG4"/>
<name>A0A212JFG4_9DELT</name>
<accession>A0A212JFG4</accession>
<dbReference type="Gene3D" id="2.30.110.10">
    <property type="entry name" value="Electron Transport, Fmn-binding Protein, Chain A"/>
    <property type="match status" value="1"/>
</dbReference>
<sequence length="158" mass="17102">MRRKEREITDKAALERVIRDTFFVSLAVNTGSAPYQLPMNFGYDDGKVYLHSARAGQKLDVLRAAGGSVPASLLFVAKASLLDKGKPSSCDLSTRYASVVATGTLEEVTDQQERLRGLRCLATQLGVADRPFDEKELAAVVVLRVTVSSMVGKVNDPA</sequence>
<gene>
    <name evidence="1" type="ORF">KL86DPRO_11344</name>
</gene>
<dbReference type="SUPFAM" id="SSF50475">
    <property type="entry name" value="FMN-binding split barrel"/>
    <property type="match status" value="1"/>
</dbReference>
<dbReference type="PANTHER" id="PTHR34071:SF2">
    <property type="entry name" value="FLAVIN-NUCLEOTIDE-BINDING PROTEIN"/>
    <property type="match status" value="1"/>
</dbReference>
<dbReference type="Pfam" id="PF12900">
    <property type="entry name" value="Pyridox_ox_2"/>
    <property type="match status" value="1"/>
</dbReference>
<dbReference type="EMBL" id="FLUQ01000001">
    <property type="protein sequence ID" value="SBV98176.1"/>
    <property type="molecule type" value="Genomic_DNA"/>
</dbReference>
<proteinExistence type="predicted"/>
<dbReference type="PANTHER" id="PTHR34071">
    <property type="entry name" value="5-NITROIMIDAZOLE ANTIBIOTICS RESISTANCE PROTEIN, NIMA-FAMILY-RELATED PROTEIN-RELATED"/>
    <property type="match status" value="1"/>
</dbReference>